<dbReference type="GO" id="GO:0006508">
    <property type="term" value="P:proteolysis"/>
    <property type="evidence" value="ECO:0007669"/>
    <property type="project" value="InterPro"/>
</dbReference>
<dbReference type="EMBL" id="NHSF01000068">
    <property type="protein sequence ID" value="MBK5931651.1"/>
    <property type="molecule type" value="Genomic_DNA"/>
</dbReference>
<keyword evidence="1" id="KW-0732">Signal</keyword>
<dbReference type="InterPro" id="IPR029030">
    <property type="entry name" value="Caspase-like_dom_sf"/>
</dbReference>
<feature type="signal peptide" evidence="1">
    <location>
        <begin position="1"/>
        <end position="29"/>
    </location>
</feature>
<dbReference type="InterPro" id="IPR050452">
    <property type="entry name" value="Metacaspase"/>
</dbReference>
<dbReference type="PROSITE" id="PS50222">
    <property type="entry name" value="EF_HAND_2"/>
    <property type="match status" value="1"/>
</dbReference>
<dbReference type="GO" id="GO:0005737">
    <property type="term" value="C:cytoplasm"/>
    <property type="evidence" value="ECO:0007669"/>
    <property type="project" value="TreeGrafter"/>
</dbReference>
<feature type="chain" id="PRO_5042532496" description="EF-hand domain-containing protein" evidence="1">
    <location>
        <begin position="30"/>
        <end position="526"/>
    </location>
</feature>
<evidence type="ECO:0000313" key="4">
    <source>
        <dbReference type="Proteomes" id="UP001296967"/>
    </source>
</evidence>
<dbReference type="InterPro" id="IPR011600">
    <property type="entry name" value="Pept_C14_caspase"/>
</dbReference>
<dbReference type="RefSeq" id="WP_201246492.1">
    <property type="nucleotide sequence ID" value="NZ_NHSF01000068.1"/>
</dbReference>
<dbReference type="InterPro" id="IPR018247">
    <property type="entry name" value="EF_Hand_1_Ca_BS"/>
</dbReference>
<evidence type="ECO:0000256" key="1">
    <source>
        <dbReference type="SAM" id="SignalP"/>
    </source>
</evidence>
<evidence type="ECO:0000313" key="3">
    <source>
        <dbReference type="EMBL" id="MBK5931651.1"/>
    </source>
</evidence>
<dbReference type="GO" id="GO:0004197">
    <property type="term" value="F:cysteine-type endopeptidase activity"/>
    <property type="evidence" value="ECO:0007669"/>
    <property type="project" value="InterPro"/>
</dbReference>
<dbReference type="Gene3D" id="3.40.50.1460">
    <property type="match status" value="1"/>
</dbReference>
<evidence type="ECO:0000259" key="2">
    <source>
        <dbReference type="PROSITE" id="PS50222"/>
    </source>
</evidence>
<dbReference type="Pfam" id="PF00656">
    <property type="entry name" value="Peptidase_C14"/>
    <property type="match status" value="1"/>
</dbReference>
<name>A0AAJ0XH43_HALSE</name>
<dbReference type="GO" id="GO:0005509">
    <property type="term" value="F:calcium ion binding"/>
    <property type="evidence" value="ECO:0007669"/>
    <property type="project" value="InterPro"/>
</dbReference>
<sequence length="526" mass="58350">MGSVVRPRPRNPLWGLVLLLALAATSVQAETRALVIGIDEYEHMPLHGAVSDASDIEQSLRMIGVRDLVKRLDTEATRERLSADWQALIERSKPGDMIVLTFAGHGSQEPERIEGSEADGLDEVLLMFNFDEKEQRPAGRLYDDELHGWFTKANERDISVLFIADSCHSGTLTRSVDPRASGLTYRNYAYTIPDEQLSLEPPSDLTTGAPEELENVTFFAAAQDHEQVPEVLIYDKQTGEPAIRGALSWAFSRALEGPADKDGDGMLSLDELKHYLRSNVRAKAQSRQTPNLLPEGKGQTVVLPIASLRSPQRPTTWPKPHIKLLGDPFASERLSQDLDGVINRGVSETPDIIFDLNAREAVSHYGDVIARDLEERDIRAVIEKWQAIERLNHERSGDRLSTRILPDDGTHRRGEQVSFYFGKIELPYFALFSLSGNGTVHFHYPLDGDPQTIPLAQPLQLSFEVMPPYGADQMIAVTSSEPLPRLIERLRELDGTQNALAAAEATLNALRSGGRQLGLQGLYTAP</sequence>
<gene>
    <name evidence="3" type="ORF">CCR82_14265</name>
</gene>
<feature type="domain" description="EF-hand" evidence="2">
    <location>
        <begin position="260"/>
        <end position="282"/>
    </location>
</feature>
<dbReference type="PANTHER" id="PTHR48104">
    <property type="entry name" value="METACASPASE-4"/>
    <property type="match status" value="1"/>
</dbReference>
<proteinExistence type="predicted"/>
<dbReference type="AlphaFoldDB" id="A0AAJ0XH43"/>
<protein>
    <recommendedName>
        <fullName evidence="2">EF-hand domain-containing protein</fullName>
    </recommendedName>
</protein>
<reference evidence="3" key="2">
    <citation type="journal article" date="2020" name="Microorganisms">
        <title>Osmotic Adaptation and Compatible Solute Biosynthesis of Phototrophic Bacteria as Revealed from Genome Analyses.</title>
        <authorList>
            <person name="Imhoff J.F."/>
            <person name="Rahn T."/>
            <person name="Kunzel S."/>
            <person name="Keller A."/>
            <person name="Neulinger S.C."/>
        </authorList>
    </citation>
    <scope>NUCLEOTIDE SEQUENCE</scope>
    <source>
        <strain evidence="3">DSM 4395</strain>
    </source>
</reference>
<dbReference type="InterPro" id="IPR002048">
    <property type="entry name" value="EF_hand_dom"/>
</dbReference>
<dbReference type="PROSITE" id="PS00018">
    <property type="entry name" value="EF_HAND_1"/>
    <property type="match status" value="1"/>
</dbReference>
<keyword evidence="4" id="KW-1185">Reference proteome</keyword>
<dbReference type="Proteomes" id="UP001296967">
    <property type="component" value="Unassembled WGS sequence"/>
</dbReference>
<comment type="caution">
    <text evidence="3">The sequence shown here is derived from an EMBL/GenBank/DDBJ whole genome shotgun (WGS) entry which is preliminary data.</text>
</comment>
<reference evidence="3" key="1">
    <citation type="submission" date="2017-05" db="EMBL/GenBank/DDBJ databases">
        <authorList>
            <person name="Imhoff J.F."/>
            <person name="Rahn T."/>
            <person name="Kuenzel S."/>
            <person name="Neulinger S.C."/>
        </authorList>
    </citation>
    <scope>NUCLEOTIDE SEQUENCE</scope>
    <source>
        <strain evidence="3">DSM 4395</strain>
    </source>
</reference>
<accession>A0AAJ0XH43</accession>
<organism evidence="3 4">
    <name type="scientific">Halochromatium salexigens</name>
    <name type="common">Chromatium salexigens</name>
    <dbReference type="NCBI Taxonomy" id="49447"/>
    <lineage>
        <taxon>Bacteria</taxon>
        <taxon>Pseudomonadati</taxon>
        <taxon>Pseudomonadota</taxon>
        <taxon>Gammaproteobacteria</taxon>
        <taxon>Chromatiales</taxon>
        <taxon>Chromatiaceae</taxon>
        <taxon>Halochromatium</taxon>
    </lineage>
</organism>
<dbReference type="SUPFAM" id="SSF52129">
    <property type="entry name" value="Caspase-like"/>
    <property type="match status" value="1"/>
</dbReference>
<dbReference type="PANTHER" id="PTHR48104:SF30">
    <property type="entry name" value="METACASPASE-1"/>
    <property type="match status" value="1"/>
</dbReference>